<feature type="region of interest" description="Disordered" evidence="6">
    <location>
        <begin position="1"/>
        <end position="68"/>
    </location>
</feature>
<dbReference type="Gene3D" id="3.40.30.10">
    <property type="entry name" value="Glutaredoxin"/>
    <property type="match status" value="2"/>
</dbReference>
<evidence type="ECO:0000256" key="4">
    <source>
        <dbReference type="ARBA" id="ARBA00023014"/>
    </source>
</evidence>
<evidence type="ECO:0000256" key="2">
    <source>
        <dbReference type="ARBA" id="ARBA00022723"/>
    </source>
</evidence>
<dbReference type="CDD" id="cd02984">
    <property type="entry name" value="TRX_PICOT"/>
    <property type="match status" value="1"/>
</dbReference>
<dbReference type="PROSITE" id="PS51354">
    <property type="entry name" value="GLUTAREDOXIN_2"/>
    <property type="match status" value="1"/>
</dbReference>
<sequence>MVPCIRERAKTGPNHRPDWHDRGQVKTHGAVKSSPVTAPTSKATQAEVSISPRPSLASLTPNRSSSASSPTLFAIAGFKTYFGLLSPSLSPTASCRVPIFTPVTSPDHFQQLLSADLKRVSLVNFWAKWAEPCKQMNEIVAELAKKHPELLVLQVEAEEQEDISESFQVEAVPSIILLRGHTLLGRVGGVDAKNVTTLVDKHLGKTPLAQPNGQAEKREETEEELVARMHRIMKQSPVVLFMKGDPDKPRCGFSRKAVDLLREQKVTFTHFDILEDEAVRQGLKKLNDWPTYPQFIVNGEFVGGLDVVTEMASSGEFKEVCATA</sequence>
<dbReference type="SUPFAM" id="SSF52833">
    <property type="entry name" value="Thioredoxin-like"/>
    <property type="match status" value="2"/>
</dbReference>
<dbReference type="GO" id="GO:0051537">
    <property type="term" value="F:2 iron, 2 sulfur cluster binding"/>
    <property type="evidence" value="ECO:0007669"/>
    <property type="project" value="TreeGrafter"/>
</dbReference>
<reference evidence="8" key="1">
    <citation type="submission" date="2021-03" db="EMBL/GenBank/DDBJ databases">
        <title>Evolutionary innovations through gain and loss of genes in the ectomycorrhizal Boletales.</title>
        <authorList>
            <person name="Wu G."/>
            <person name="Miyauchi S."/>
            <person name="Morin E."/>
            <person name="Yang Z.-L."/>
            <person name="Xu J."/>
            <person name="Martin F.M."/>
        </authorList>
    </citation>
    <scope>NUCLEOTIDE SEQUENCE</scope>
    <source>
        <strain evidence="8">BR01</strain>
    </source>
</reference>
<dbReference type="GO" id="GO:0005829">
    <property type="term" value="C:cytosol"/>
    <property type="evidence" value="ECO:0007669"/>
    <property type="project" value="TreeGrafter"/>
</dbReference>
<evidence type="ECO:0000313" key="9">
    <source>
        <dbReference type="Proteomes" id="UP000683000"/>
    </source>
</evidence>
<dbReference type="GO" id="GO:0015036">
    <property type="term" value="F:disulfide oxidoreductase activity"/>
    <property type="evidence" value="ECO:0007669"/>
    <property type="project" value="UniProtKB-ARBA"/>
</dbReference>
<dbReference type="FunFam" id="3.40.30.10:FF:000012">
    <property type="entry name" value="Monothiol glutaredoxin"/>
    <property type="match status" value="1"/>
</dbReference>
<evidence type="ECO:0000259" key="7">
    <source>
        <dbReference type="PROSITE" id="PS51352"/>
    </source>
</evidence>
<evidence type="ECO:0000256" key="5">
    <source>
        <dbReference type="ARBA" id="ARBA00055846"/>
    </source>
</evidence>
<feature type="compositionally biased region" description="Polar residues" evidence="6">
    <location>
        <begin position="34"/>
        <end position="48"/>
    </location>
</feature>
<dbReference type="Proteomes" id="UP000683000">
    <property type="component" value="Unassembled WGS sequence"/>
</dbReference>
<organism evidence="8 9">
    <name type="scientific">Boletus reticuloceps</name>
    <dbReference type="NCBI Taxonomy" id="495285"/>
    <lineage>
        <taxon>Eukaryota</taxon>
        <taxon>Fungi</taxon>
        <taxon>Dikarya</taxon>
        <taxon>Basidiomycota</taxon>
        <taxon>Agaricomycotina</taxon>
        <taxon>Agaricomycetes</taxon>
        <taxon>Agaricomycetidae</taxon>
        <taxon>Boletales</taxon>
        <taxon>Boletineae</taxon>
        <taxon>Boletaceae</taxon>
        <taxon>Boletoideae</taxon>
        <taxon>Boletus</taxon>
    </lineage>
</organism>
<dbReference type="InterPro" id="IPR004480">
    <property type="entry name" value="Monothiol_GRX-rel"/>
</dbReference>
<dbReference type="CDD" id="cd03028">
    <property type="entry name" value="GRX_PICOT_like"/>
    <property type="match status" value="1"/>
</dbReference>
<comment type="similarity">
    <text evidence="1">Belongs to the glutaredoxin family. Monothiol subfamily.</text>
</comment>
<comment type="caution">
    <text evidence="8">The sequence shown here is derived from an EMBL/GenBank/DDBJ whole genome shotgun (WGS) entry which is preliminary data.</text>
</comment>
<accession>A0A8I2YHE1</accession>
<dbReference type="FunFam" id="3.40.30.10:FF:000092">
    <property type="entry name" value="Monothiol glutaredoxin"/>
    <property type="match status" value="1"/>
</dbReference>
<evidence type="ECO:0000256" key="3">
    <source>
        <dbReference type="ARBA" id="ARBA00023004"/>
    </source>
</evidence>
<feature type="compositionally biased region" description="Basic and acidic residues" evidence="6">
    <location>
        <begin position="1"/>
        <end position="24"/>
    </location>
</feature>
<dbReference type="Pfam" id="PF00085">
    <property type="entry name" value="Thioredoxin"/>
    <property type="match status" value="1"/>
</dbReference>
<keyword evidence="2" id="KW-0479">Metal-binding</keyword>
<keyword evidence="4" id="KW-0411">Iron-sulfur</keyword>
<dbReference type="InterPro" id="IPR013766">
    <property type="entry name" value="Thioredoxin_domain"/>
</dbReference>
<dbReference type="Pfam" id="PF00462">
    <property type="entry name" value="Glutaredoxin"/>
    <property type="match status" value="1"/>
</dbReference>
<dbReference type="InterPro" id="IPR033658">
    <property type="entry name" value="GRX_PICOT-like"/>
</dbReference>
<comment type="function">
    <text evidence="5">Monothiol glutaredoxin involved in the biogenesis of iron-sulfur clusters. Binds one iron-sulfur cluster per dimer. The iron-sulfur cluster is bound between subunits, and is complexed by a bound glutathione and a cysteine residue from each subunit.</text>
</comment>
<feature type="compositionally biased region" description="Polar residues" evidence="6">
    <location>
        <begin position="57"/>
        <end position="68"/>
    </location>
</feature>
<feature type="domain" description="Thioredoxin" evidence="7">
    <location>
        <begin position="91"/>
        <end position="204"/>
    </location>
</feature>
<dbReference type="GO" id="GO:0046872">
    <property type="term" value="F:metal ion binding"/>
    <property type="evidence" value="ECO:0007669"/>
    <property type="project" value="UniProtKB-KW"/>
</dbReference>
<keyword evidence="3" id="KW-0408">Iron</keyword>
<dbReference type="PROSITE" id="PS51352">
    <property type="entry name" value="THIOREDOXIN_2"/>
    <property type="match status" value="1"/>
</dbReference>
<dbReference type="AlphaFoldDB" id="A0A8I2YHE1"/>
<dbReference type="PANTHER" id="PTHR10293:SF73">
    <property type="entry name" value="GLUTAREDOXIN-3"/>
    <property type="match status" value="1"/>
</dbReference>
<evidence type="ECO:0000313" key="8">
    <source>
        <dbReference type="EMBL" id="KAG6372169.1"/>
    </source>
</evidence>
<proteinExistence type="inferred from homology"/>
<evidence type="ECO:0000256" key="1">
    <source>
        <dbReference type="ARBA" id="ARBA00009630"/>
    </source>
</evidence>
<dbReference type="PANTHER" id="PTHR10293">
    <property type="entry name" value="GLUTAREDOXIN FAMILY MEMBER"/>
    <property type="match status" value="1"/>
</dbReference>
<name>A0A8I2YHE1_9AGAM</name>
<dbReference type="OrthoDB" id="415696at2759"/>
<evidence type="ECO:0000256" key="6">
    <source>
        <dbReference type="SAM" id="MobiDB-lite"/>
    </source>
</evidence>
<protein>
    <submittedName>
        <fullName evidence="8">Thioredoxin-like protein</fullName>
    </submittedName>
</protein>
<dbReference type="InterPro" id="IPR036249">
    <property type="entry name" value="Thioredoxin-like_sf"/>
</dbReference>
<keyword evidence="9" id="KW-1185">Reference proteome</keyword>
<dbReference type="InterPro" id="IPR002109">
    <property type="entry name" value="Glutaredoxin"/>
</dbReference>
<gene>
    <name evidence="8" type="ORF">JVT61DRAFT_7961</name>
</gene>
<dbReference type="GO" id="GO:0006879">
    <property type="term" value="P:intracellular iron ion homeostasis"/>
    <property type="evidence" value="ECO:0007669"/>
    <property type="project" value="TreeGrafter"/>
</dbReference>
<dbReference type="EMBL" id="JAGFBS010000029">
    <property type="protein sequence ID" value="KAG6372169.1"/>
    <property type="molecule type" value="Genomic_DNA"/>
</dbReference>
<dbReference type="GO" id="GO:0005634">
    <property type="term" value="C:nucleus"/>
    <property type="evidence" value="ECO:0007669"/>
    <property type="project" value="TreeGrafter"/>
</dbReference>